<protein>
    <recommendedName>
        <fullName evidence="4">Tetratricopeptide repeat protein</fullName>
    </recommendedName>
</protein>
<feature type="non-terminal residue" evidence="2">
    <location>
        <position position="1"/>
    </location>
</feature>
<dbReference type="InterPro" id="IPR011990">
    <property type="entry name" value="TPR-like_helical_dom_sf"/>
</dbReference>
<dbReference type="InterPro" id="IPR019734">
    <property type="entry name" value="TPR_rpt"/>
</dbReference>
<dbReference type="Pfam" id="PF13428">
    <property type="entry name" value="TPR_14"/>
    <property type="match status" value="1"/>
</dbReference>
<dbReference type="PROSITE" id="PS50005">
    <property type="entry name" value="TPR"/>
    <property type="match status" value="1"/>
</dbReference>
<proteinExistence type="predicted"/>
<comment type="caution">
    <text evidence="2">The sequence shown here is derived from an EMBL/GenBank/DDBJ whole genome shotgun (WGS) entry which is preliminary data.</text>
</comment>
<dbReference type="EMBL" id="PVWO01000587">
    <property type="protein sequence ID" value="PSB42388.1"/>
    <property type="molecule type" value="Genomic_DNA"/>
</dbReference>
<dbReference type="Gene3D" id="1.25.40.10">
    <property type="entry name" value="Tetratricopeptide repeat domain"/>
    <property type="match status" value="2"/>
</dbReference>
<dbReference type="AlphaFoldDB" id="A0A2T1FBT4"/>
<evidence type="ECO:0008006" key="4">
    <source>
        <dbReference type="Google" id="ProtNLM"/>
    </source>
</evidence>
<dbReference type="OrthoDB" id="439209at2"/>
<evidence type="ECO:0000256" key="1">
    <source>
        <dbReference type="PROSITE-ProRule" id="PRU00339"/>
    </source>
</evidence>
<organism evidence="2 3">
    <name type="scientific">Chamaesiphon polymorphus CCALA 037</name>
    <dbReference type="NCBI Taxonomy" id="2107692"/>
    <lineage>
        <taxon>Bacteria</taxon>
        <taxon>Bacillati</taxon>
        <taxon>Cyanobacteriota</taxon>
        <taxon>Cyanophyceae</taxon>
        <taxon>Gomontiellales</taxon>
        <taxon>Chamaesiphonaceae</taxon>
        <taxon>Chamaesiphon</taxon>
    </lineage>
</organism>
<dbReference type="SMART" id="SM00028">
    <property type="entry name" value="TPR"/>
    <property type="match status" value="3"/>
</dbReference>
<dbReference type="RefSeq" id="WP_106312182.1">
    <property type="nucleotide sequence ID" value="NZ_PVWO01000587.1"/>
</dbReference>
<name>A0A2T1FBT4_9CYAN</name>
<dbReference type="SUPFAM" id="SSF48452">
    <property type="entry name" value="TPR-like"/>
    <property type="match status" value="1"/>
</dbReference>
<evidence type="ECO:0000313" key="2">
    <source>
        <dbReference type="EMBL" id="PSB42388.1"/>
    </source>
</evidence>
<evidence type="ECO:0000313" key="3">
    <source>
        <dbReference type="Proteomes" id="UP000238937"/>
    </source>
</evidence>
<keyword evidence="1" id="KW-0802">TPR repeat</keyword>
<keyword evidence="3" id="KW-1185">Reference proteome</keyword>
<sequence length="427" mass="47184">GFSSRTNSAWQYPFQRPEVGKITKNIQREIAFHQQRIRQQPTDGLERAALAQSYLKMARATGESSWYLLAQQTAQQSLVNLPFDNYGATLVLAKVAAAKHEFPQALALLEKLPPQAESLSLATTTYLALGNVTKARQSADILAQRMPTLNNLTIKALVEVAQGEDASALRDLQAAIAAEEPEEAGSSAWVRTLLGRFYYKRGQLQQAEELYDSALQILPKYPPALLNMAELSVRRWQADPTQTQHQQRAVELYDRFFLTEQQNPTVYDHIALRGLARVQRLQGDTAKANATWEQAVSRLRADLTGFGHRRGLAQLLLEWGQQADLAEALTLMQAEIKVRQDPETWDTLAAAYLQTGQLEQAQQAIAAALKSGIRNPGIFDRAAVIAQARGQSAQAQKYRKLVKSIDPTFEAGARQALGLGVGLSGLN</sequence>
<gene>
    <name evidence="2" type="ORF">C7B77_26750</name>
</gene>
<dbReference type="PROSITE" id="PS51375">
    <property type="entry name" value="PPR"/>
    <property type="match status" value="1"/>
</dbReference>
<dbReference type="Proteomes" id="UP000238937">
    <property type="component" value="Unassembled WGS sequence"/>
</dbReference>
<accession>A0A2T1FBT4</accession>
<feature type="repeat" description="TPR" evidence="1">
    <location>
        <begin position="188"/>
        <end position="221"/>
    </location>
</feature>
<reference evidence="2 3" key="1">
    <citation type="submission" date="2018-03" db="EMBL/GenBank/DDBJ databases">
        <title>The ancient ancestry and fast evolution of plastids.</title>
        <authorList>
            <person name="Moore K.R."/>
            <person name="Magnabosco C."/>
            <person name="Momper L."/>
            <person name="Gold D.A."/>
            <person name="Bosak T."/>
            <person name="Fournier G.P."/>
        </authorList>
    </citation>
    <scope>NUCLEOTIDE SEQUENCE [LARGE SCALE GENOMIC DNA]</scope>
    <source>
        <strain evidence="2 3">CCALA 037</strain>
    </source>
</reference>
<dbReference type="InterPro" id="IPR002885">
    <property type="entry name" value="PPR_rpt"/>
</dbReference>